<proteinExistence type="predicted"/>
<organism evidence="1">
    <name type="scientific">Rhizobium rhizogenes</name>
    <name type="common">Agrobacterium rhizogenes</name>
    <dbReference type="NCBI Taxonomy" id="359"/>
    <lineage>
        <taxon>Bacteria</taxon>
        <taxon>Pseudomonadati</taxon>
        <taxon>Pseudomonadota</taxon>
        <taxon>Alphaproteobacteria</taxon>
        <taxon>Hyphomicrobiales</taxon>
        <taxon>Rhizobiaceae</taxon>
        <taxon>Rhizobium/Agrobacterium group</taxon>
        <taxon>Rhizobium</taxon>
    </lineage>
</organism>
<gene>
    <name evidence="1" type="ORF">pC5.8b_261</name>
</gene>
<protein>
    <recommendedName>
        <fullName evidence="2">CopG family transcriptional regulator</fullName>
    </recommendedName>
</protein>
<name>A0A7S4ZT28_RHIRH</name>
<evidence type="ECO:0008006" key="2">
    <source>
        <dbReference type="Google" id="ProtNLM"/>
    </source>
</evidence>
<dbReference type="AlphaFoldDB" id="A0A7S4ZT28"/>
<reference evidence="1" key="1">
    <citation type="submission" date="2018-12" db="EMBL/GenBank/DDBJ databases">
        <title>Three Rhizobium rhizogenes strains isolated from the same crown gall tumor carry diverse plasmids.</title>
        <authorList>
            <person name="Pulawska J."/>
            <person name="Kuzmanovic N."/>
        </authorList>
    </citation>
    <scope>NUCLEOTIDE SEQUENCE</scope>
    <source>
        <strain evidence="1">Colt5.8</strain>
        <plasmid evidence="1">pColt5.8b</plasmid>
    </source>
</reference>
<geneLocation type="plasmid" evidence="1">
    <name>pColt5.8b</name>
</geneLocation>
<evidence type="ECO:0000313" key="1">
    <source>
        <dbReference type="EMBL" id="QCL09752.1"/>
    </source>
</evidence>
<accession>A0A7S4ZT28</accession>
<dbReference type="RefSeq" id="WP_374189146.1">
    <property type="nucleotide sequence ID" value="NZ_JAAMEE010000034.1"/>
</dbReference>
<sequence>MMSNAIYRHGGARMPGDMAGQLEYAADRIGDASRADLQVLLRRAALLIRNAAPIGLEAEMEDALLSIAGELGMTRNDMIRHIVKEWLETNAYLPVRELDEDGEVSGNA</sequence>
<dbReference type="EMBL" id="MK318972">
    <property type="protein sequence ID" value="QCL09752.1"/>
    <property type="molecule type" value="Genomic_DNA"/>
</dbReference>
<keyword evidence="1" id="KW-0614">Plasmid</keyword>